<organism evidence="3 4">
    <name type="scientific">Marasmius tenuissimus</name>
    <dbReference type="NCBI Taxonomy" id="585030"/>
    <lineage>
        <taxon>Eukaryota</taxon>
        <taxon>Fungi</taxon>
        <taxon>Dikarya</taxon>
        <taxon>Basidiomycota</taxon>
        <taxon>Agaricomycotina</taxon>
        <taxon>Agaricomycetes</taxon>
        <taxon>Agaricomycetidae</taxon>
        <taxon>Agaricales</taxon>
        <taxon>Marasmiineae</taxon>
        <taxon>Marasmiaceae</taxon>
        <taxon>Marasmius</taxon>
    </lineage>
</organism>
<dbReference type="InterPro" id="IPR002048">
    <property type="entry name" value="EF_hand_dom"/>
</dbReference>
<name>A0ABR2ZYT9_9AGAR</name>
<sequence>MSVQSRVKAFESLGNSPSASASVDLKDWNVLDDPPLINFYSDSPPTPHKNPPPTTPKPGSLTVEQHTYPPARRNGHAPASSISSFHSVSLSDDDRSTAETADTHFTGFSENASQTSLDDSSFENVSTTESMAASPISAKQLALDWEKNNATNTSYKPRPPKLPQRPGIKSASPPATSGAHLQRAGSSSSNSSDSLRIKSASSLASSSSTVILSPSSPVKPVPSPIQSSVSGSWTFSPPNRTSTLPAPASPPPQSNTPYSPYLRRTTSNSSFNSLNKQKPPPPPVPRSKPDIFIGNTNLKRNISQASTASTSRPTPVPSAARRRFEAVFEENVKQARRAKRERVKTRALEREREDLLVFRNGEKPALLSPEQARKTRNSGWRGLSIDLVTGERGGEGGKENEHGGTGVLNSRDEAVDRPVEAHERLEGGVVKLIWSRSRLPKERLKEIWAECDPNQSGSIDKGSFVNGMWRIDEELRKAQRDPTKYVNMKIPPVVNKPARPPSIKAKSKQPPPNPTYPPALPIRPPPRPISPISHSPTSSSSSFISLGGSSLSSGPHSLSVSPSPPNTFGSYVAVGRVNANGGVGTPGSGINAGARRKPPPPPVMPLPLPSPP</sequence>
<dbReference type="Gene3D" id="1.10.238.10">
    <property type="entry name" value="EF-hand"/>
    <property type="match status" value="1"/>
</dbReference>
<feature type="compositionally biased region" description="Low complexity" evidence="1">
    <location>
        <begin position="80"/>
        <end position="90"/>
    </location>
</feature>
<evidence type="ECO:0000313" key="4">
    <source>
        <dbReference type="Proteomes" id="UP001437256"/>
    </source>
</evidence>
<feature type="compositionally biased region" description="Pro residues" evidence="1">
    <location>
        <begin position="599"/>
        <end position="612"/>
    </location>
</feature>
<feature type="compositionally biased region" description="Pro residues" evidence="1">
    <location>
        <begin position="44"/>
        <end position="56"/>
    </location>
</feature>
<feature type="region of interest" description="Disordered" evidence="1">
    <location>
        <begin position="480"/>
        <end position="612"/>
    </location>
</feature>
<dbReference type="Proteomes" id="UP001437256">
    <property type="component" value="Unassembled WGS sequence"/>
</dbReference>
<feature type="compositionally biased region" description="Polar residues" evidence="1">
    <location>
        <begin position="106"/>
        <end position="131"/>
    </location>
</feature>
<feature type="compositionally biased region" description="Low complexity" evidence="1">
    <location>
        <begin position="186"/>
        <end position="216"/>
    </location>
</feature>
<comment type="caution">
    <text evidence="3">The sequence shown here is derived from an EMBL/GenBank/DDBJ whole genome shotgun (WGS) entry which is preliminary data.</text>
</comment>
<feature type="compositionally biased region" description="Polar residues" evidence="1">
    <location>
        <begin position="264"/>
        <end position="275"/>
    </location>
</feature>
<dbReference type="Pfam" id="PF12763">
    <property type="entry name" value="EH"/>
    <property type="match status" value="1"/>
</dbReference>
<feature type="compositionally biased region" description="Low complexity" evidence="1">
    <location>
        <begin position="530"/>
        <end position="561"/>
    </location>
</feature>
<feature type="region of interest" description="Disordered" evidence="1">
    <location>
        <begin position="386"/>
        <end position="415"/>
    </location>
</feature>
<protein>
    <recommendedName>
        <fullName evidence="2">EF-hand domain-containing protein</fullName>
    </recommendedName>
</protein>
<dbReference type="EMBL" id="JBBXMP010000035">
    <property type="protein sequence ID" value="KAL0066505.1"/>
    <property type="molecule type" value="Genomic_DNA"/>
</dbReference>
<dbReference type="PROSITE" id="PS50222">
    <property type="entry name" value="EF_HAND_2"/>
    <property type="match status" value="1"/>
</dbReference>
<evidence type="ECO:0000256" key="1">
    <source>
        <dbReference type="SAM" id="MobiDB-lite"/>
    </source>
</evidence>
<reference evidence="3 4" key="1">
    <citation type="submission" date="2024-05" db="EMBL/GenBank/DDBJ databases">
        <title>A draft genome resource for the thread blight pathogen Marasmius tenuissimus strain MS-2.</title>
        <authorList>
            <person name="Yulfo-Soto G.E."/>
            <person name="Baruah I.K."/>
            <person name="Amoako-Attah I."/>
            <person name="Bukari Y."/>
            <person name="Meinhardt L.W."/>
            <person name="Bailey B.A."/>
            <person name="Cohen S.P."/>
        </authorList>
    </citation>
    <scope>NUCLEOTIDE SEQUENCE [LARGE SCALE GENOMIC DNA]</scope>
    <source>
        <strain evidence="3 4">MS-2</strain>
    </source>
</reference>
<feature type="compositionally biased region" description="Polar residues" evidence="1">
    <location>
        <begin position="294"/>
        <end position="313"/>
    </location>
</feature>
<evidence type="ECO:0000259" key="2">
    <source>
        <dbReference type="PROSITE" id="PS50222"/>
    </source>
</evidence>
<dbReference type="InterPro" id="IPR000261">
    <property type="entry name" value="EH_dom"/>
</dbReference>
<accession>A0ABR2ZYT9</accession>
<feature type="domain" description="EF-hand" evidence="2">
    <location>
        <begin position="439"/>
        <end position="474"/>
    </location>
</feature>
<dbReference type="InterPro" id="IPR011992">
    <property type="entry name" value="EF-hand-dom_pair"/>
</dbReference>
<evidence type="ECO:0000313" key="3">
    <source>
        <dbReference type="EMBL" id="KAL0066505.1"/>
    </source>
</evidence>
<feature type="region of interest" description="Disordered" evidence="1">
    <location>
        <begin position="1"/>
        <end position="320"/>
    </location>
</feature>
<feature type="compositionally biased region" description="Basic and acidic residues" evidence="1">
    <location>
        <begin position="392"/>
        <end position="402"/>
    </location>
</feature>
<feature type="compositionally biased region" description="Pro residues" evidence="1">
    <location>
        <begin position="509"/>
        <end position="529"/>
    </location>
</feature>
<keyword evidence="4" id="KW-1185">Reference proteome</keyword>
<proteinExistence type="predicted"/>
<gene>
    <name evidence="3" type="ORF">AAF712_006548</name>
</gene>
<dbReference type="SUPFAM" id="SSF47473">
    <property type="entry name" value="EF-hand"/>
    <property type="match status" value="1"/>
</dbReference>